<dbReference type="InterPro" id="IPR003582">
    <property type="entry name" value="ShKT_dom"/>
</dbReference>
<evidence type="ECO:0000259" key="3">
    <source>
        <dbReference type="PROSITE" id="PS51670"/>
    </source>
</evidence>
<proteinExistence type="predicted"/>
<evidence type="ECO:0000256" key="1">
    <source>
        <dbReference type="PROSITE-ProRule" id="PRU01005"/>
    </source>
</evidence>
<reference evidence="5" key="1">
    <citation type="submission" date="2024-02" db="UniProtKB">
        <authorList>
            <consortium name="WormBaseParasite"/>
        </authorList>
    </citation>
    <scope>IDENTIFICATION</scope>
</reference>
<name>A0AAF3ENQ8_9BILA</name>
<dbReference type="SMART" id="SM00254">
    <property type="entry name" value="ShKT"/>
    <property type="match status" value="2"/>
</dbReference>
<dbReference type="PROSITE" id="PS51670">
    <property type="entry name" value="SHKT"/>
    <property type="match status" value="1"/>
</dbReference>
<dbReference type="WBParaSite" id="MBELARI_LOCUS15689">
    <property type="protein sequence ID" value="MBELARI_LOCUS15689"/>
    <property type="gene ID" value="MBELARI_LOCUS15689"/>
</dbReference>
<dbReference type="Gene3D" id="1.10.10.1940">
    <property type="match status" value="2"/>
</dbReference>
<evidence type="ECO:0000313" key="5">
    <source>
        <dbReference type="WBParaSite" id="MBELARI_LOCUS15689"/>
    </source>
</evidence>
<protein>
    <submittedName>
        <fullName evidence="5">ShKT domain-containing protein</fullName>
    </submittedName>
</protein>
<dbReference type="Pfam" id="PF01549">
    <property type="entry name" value="ShK"/>
    <property type="match status" value="2"/>
</dbReference>
<keyword evidence="4" id="KW-1185">Reference proteome</keyword>
<accession>A0AAF3ENQ8</accession>
<comment type="caution">
    <text evidence="1">Lacks conserved residue(s) required for the propagation of feature annotation.</text>
</comment>
<evidence type="ECO:0000256" key="2">
    <source>
        <dbReference type="SAM" id="MobiDB-lite"/>
    </source>
</evidence>
<sequence>MISTFYPVSSHSQTMNRIVFAVGFLAMVINSIYGCADTNSNCGNWVRNGFCSSSFYTPAQKASYCAGSCNLCNGAVTSSSSCADSNSNCATWVANGFCTSTAYTADQILAYCCGSCPNVATTAGSTTGSTSGGTDSTTGGTTDSTVATTGTTTDPAG</sequence>
<dbReference type="Proteomes" id="UP000887575">
    <property type="component" value="Unassembled WGS sequence"/>
</dbReference>
<evidence type="ECO:0000313" key="4">
    <source>
        <dbReference type="Proteomes" id="UP000887575"/>
    </source>
</evidence>
<dbReference type="PANTHER" id="PTHR46707">
    <property type="entry name" value="PROTEIN CBG07468"/>
    <property type="match status" value="1"/>
</dbReference>
<dbReference type="PANTHER" id="PTHR46707:SF1">
    <property type="entry name" value="COEXPRESSED WITH POLYCYSTINS-RELATED"/>
    <property type="match status" value="1"/>
</dbReference>
<feature type="region of interest" description="Disordered" evidence="2">
    <location>
        <begin position="123"/>
        <end position="157"/>
    </location>
</feature>
<dbReference type="AlphaFoldDB" id="A0AAF3ENQ8"/>
<organism evidence="4 5">
    <name type="scientific">Mesorhabditis belari</name>
    <dbReference type="NCBI Taxonomy" id="2138241"/>
    <lineage>
        <taxon>Eukaryota</taxon>
        <taxon>Metazoa</taxon>
        <taxon>Ecdysozoa</taxon>
        <taxon>Nematoda</taxon>
        <taxon>Chromadorea</taxon>
        <taxon>Rhabditida</taxon>
        <taxon>Rhabditina</taxon>
        <taxon>Rhabditomorpha</taxon>
        <taxon>Rhabditoidea</taxon>
        <taxon>Rhabditidae</taxon>
        <taxon>Mesorhabditinae</taxon>
        <taxon>Mesorhabditis</taxon>
    </lineage>
</organism>
<feature type="domain" description="ShKT" evidence="3">
    <location>
        <begin position="35"/>
        <end position="72"/>
    </location>
</feature>